<dbReference type="PANTHER" id="PTHR35218:SF9">
    <property type="entry name" value="ENDONUCLEASE_EXONUCLEASE_PHOSPHATASE DOMAIN-CONTAINING PROTEIN"/>
    <property type="match status" value="1"/>
</dbReference>
<dbReference type="EMBL" id="OZ034819">
    <property type="protein sequence ID" value="CAL1394124.1"/>
    <property type="molecule type" value="Genomic_DNA"/>
</dbReference>
<dbReference type="SUPFAM" id="SSF56219">
    <property type="entry name" value="DNase I-like"/>
    <property type="match status" value="1"/>
</dbReference>
<dbReference type="Proteomes" id="UP001497516">
    <property type="component" value="Chromosome 6"/>
</dbReference>
<evidence type="ECO:0000313" key="1">
    <source>
        <dbReference type="EMBL" id="CAL1394124.1"/>
    </source>
</evidence>
<sequence>MDLGYKNGSSFPVDSSNGGKAGGLSMWWTDEVEATVMSSSLHHMDMKIENEAMGTRSFSGIYRWPEGRDKEQTWEMMRHLASQWKGPWLCGGDFNQFLSDEEKKGGNMAVEVDMQAFSDCMADTGLRNMGFTSYPSRGITGAELRVILRKDWIVS</sequence>
<protein>
    <recommendedName>
        <fullName evidence="3">Endonuclease/exonuclease/phosphatase domain-containing protein</fullName>
    </recommendedName>
</protein>
<dbReference type="AlphaFoldDB" id="A0AAV2F7C6"/>
<gene>
    <name evidence="1" type="ORF">LTRI10_LOCUS34646</name>
</gene>
<evidence type="ECO:0000313" key="2">
    <source>
        <dbReference type="Proteomes" id="UP001497516"/>
    </source>
</evidence>
<dbReference type="PANTHER" id="PTHR35218">
    <property type="entry name" value="RNASE H DOMAIN-CONTAINING PROTEIN"/>
    <property type="match status" value="1"/>
</dbReference>
<organism evidence="1 2">
    <name type="scientific">Linum trigynum</name>
    <dbReference type="NCBI Taxonomy" id="586398"/>
    <lineage>
        <taxon>Eukaryota</taxon>
        <taxon>Viridiplantae</taxon>
        <taxon>Streptophyta</taxon>
        <taxon>Embryophyta</taxon>
        <taxon>Tracheophyta</taxon>
        <taxon>Spermatophyta</taxon>
        <taxon>Magnoliopsida</taxon>
        <taxon>eudicotyledons</taxon>
        <taxon>Gunneridae</taxon>
        <taxon>Pentapetalae</taxon>
        <taxon>rosids</taxon>
        <taxon>fabids</taxon>
        <taxon>Malpighiales</taxon>
        <taxon>Linaceae</taxon>
        <taxon>Linum</taxon>
    </lineage>
</organism>
<name>A0AAV2F7C6_9ROSI</name>
<proteinExistence type="predicted"/>
<keyword evidence="2" id="KW-1185">Reference proteome</keyword>
<reference evidence="1 2" key="1">
    <citation type="submission" date="2024-04" db="EMBL/GenBank/DDBJ databases">
        <authorList>
            <person name="Fracassetti M."/>
        </authorList>
    </citation>
    <scope>NUCLEOTIDE SEQUENCE [LARGE SCALE GENOMIC DNA]</scope>
</reference>
<dbReference type="Gene3D" id="3.60.10.10">
    <property type="entry name" value="Endonuclease/exonuclease/phosphatase"/>
    <property type="match status" value="1"/>
</dbReference>
<accession>A0AAV2F7C6</accession>
<dbReference type="InterPro" id="IPR036691">
    <property type="entry name" value="Endo/exonu/phosph_ase_sf"/>
</dbReference>
<evidence type="ECO:0008006" key="3">
    <source>
        <dbReference type="Google" id="ProtNLM"/>
    </source>
</evidence>